<dbReference type="InterPro" id="IPR039261">
    <property type="entry name" value="FNR_nucleotide-bd"/>
</dbReference>
<evidence type="ECO:0000313" key="5">
    <source>
        <dbReference type="Proteomes" id="UP000637002"/>
    </source>
</evidence>
<dbReference type="PANTHER" id="PTHR30157">
    <property type="entry name" value="FERRIC REDUCTASE, NADPH-DEPENDENT"/>
    <property type="match status" value="1"/>
</dbReference>
<dbReference type="AlphaFoldDB" id="A0A916XGI6"/>
<dbReference type="InterPro" id="IPR007037">
    <property type="entry name" value="SIP_rossman_dom"/>
</dbReference>
<reference evidence="4" key="1">
    <citation type="journal article" date="2014" name="Int. J. Syst. Evol. Microbiol.">
        <title>Complete genome sequence of Corynebacterium casei LMG S-19264T (=DSM 44701T), isolated from a smear-ripened cheese.</title>
        <authorList>
            <consortium name="US DOE Joint Genome Institute (JGI-PGF)"/>
            <person name="Walter F."/>
            <person name="Albersmeier A."/>
            <person name="Kalinowski J."/>
            <person name="Ruckert C."/>
        </authorList>
    </citation>
    <scope>NUCLEOTIDE SEQUENCE</scope>
    <source>
        <strain evidence="4">CGMCC 1.12919</strain>
    </source>
</reference>
<sequence>MRMTDPSDQPWTRRFRGHRVLQVVGACNVTPLMRRVTLGGPEVVGIPDGSIIKLIIPPAGVRDDCWPLRGPRGEAIWPPEERRPAIRTYTVQHLDRARGELDVDFVRHGRHGVASSWAERAQPGDPIGIGGPFPLGIGAADWYLFAGDHTALPAITRALEELPADARGHAFIEVPDRAEEQGLAAPPGVEVTWLHLDGTVPGASRALIDAARSVAWPKSGAPFVWVGAESRTARAIKAYVRDERGLDRRRFLIIGYWKSGMSEGEYADAHDHDRGEDYHAVADERNGHDHAHEAAEHGQPDR</sequence>
<dbReference type="InterPro" id="IPR039374">
    <property type="entry name" value="SIP_fam"/>
</dbReference>
<comment type="similarity">
    <text evidence="1">Belongs to the SIP oxidoreductase family.</text>
</comment>
<reference evidence="4" key="2">
    <citation type="submission" date="2020-09" db="EMBL/GenBank/DDBJ databases">
        <authorList>
            <person name="Sun Q."/>
            <person name="Zhou Y."/>
        </authorList>
    </citation>
    <scope>NUCLEOTIDE SEQUENCE</scope>
    <source>
        <strain evidence="4">CGMCC 1.12919</strain>
    </source>
</reference>
<dbReference type="CDD" id="cd06193">
    <property type="entry name" value="siderophore_interacting"/>
    <property type="match status" value="1"/>
</dbReference>
<dbReference type="Gene3D" id="3.40.50.80">
    <property type="entry name" value="Nucleotide-binding domain of ferredoxin-NADP reductase (FNR) module"/>
    <property type="match status" value="1"/>
</dbReference>
<dbReference type="Proteomes" id="UP000637002">
    <property type="component" value="Unassembled WGS sequence"/>
</dbReference>
<dbReference type="Pfam" id="PF04954">
    <property type="entry name" value="SIP"/>
    <property type="match status" value="1"/>
</dbReference>
<feature type="domain" description="FAD-binding FR-type" evidence="3">
    <location>
        <begin position="16"/>
        <end position="139"/>
    </location>
</feature>
<proteinExistence type="inferred from homology"/>
<organism evidence="4 5">
    <name type="scientific">Chelatococcus reniformis</name>
    <dbReference type="NCBI Taxonomy" id="1494448"/>
    <lineage>
        <taxon>Bacteria</taxon>
        <taxon>Pseudomonadati</taxon>
        <taxon>Pseudomonadota</taxon>
        <taxon>Alphaproteobacteria</taxon>
        <taxon>Hyphomicrobiales</taxon>
        <taxon>Chelatococcaceae</taxon>
        <taxon>Chelatococcus</taxon>
    </lineage>
</organism>
<accession>A0A916XGI6</accession>
<dbReference type="InterPro" id="IPR013113">
    <property type="entry name" value="SIP_FAD-bd"/>
</dbReference>
<dbReference type="EMBL" id="BMGG01000005">
    <property type="protein sequence ID" value="GGC71866.1"/>
    <property type="molecule type" value="Genomic_DNA"/>
</dbReference>
<keyword evidence="5" id="KW-1185">Reference proteome</keyword>
<gene>
    <name evidence="4" type="ORF">GCM10010994_32880</name>
</gene>
<dbReference type="SUPFAM" id="SSF63380">
    <property type="entry name" value="Riboflavin synthase domain-like"/>
    <property type="match status" value="1"/>
</dbReference>
<name>A0A916XGI6_9HYPH</name>
<evidence type="ECO:0000313" key="4">
    <source>
        <dbReference type="EMBL" id="GGC71866.1"/>
    </source>
</evidence>
<dbReference type="GO" id="GO:0016491">
    <property type="term" value="F:oxidoreductase activity"/>
    <property type="evidence" value="ECO:0007669"/>
    <property type="project" value="InterPro"/>
</dbReference>
<comment type="caution">
    <text evidence="4">The sequence shown here is derived from an EMBL/GenBank/DDBJ whole genome shotgun (WGS) entry which is preliminary data.</text>
</comment>
<protein>
    <recommendedName>
        <fullName evidence="3">FAD-binding FR-type domain-containing protein</fullName>
    </recommendedName>
</protein>
<dbReference type="PANTHER" id="PTHR30157:SF0">
    <property type="entry name" value="NADPH-DEPENDENT FERRIC-CHELATE REDUCTASE"/>
    <property type="match status" value="1"/>
</dbReference>
<evidence type="ECO:0000256" key="2">
    <source>
        <dbReference type="SAM" id="MobiDB-lite"/>
    </source>
</evidence>
<dbReference type="Pfam" id="PF08021">
    <property type="entry name" value="FAD_binding_9"/>
    <property type="match status" value="1"/>
</dbReference>
<dbReference type="InterPro" id="IPR017927">
    <property type="entry name" value="FAD-bd_FR_type"/>
</dbReference>
<dbReference type="PROSITE" id="PS51384">
    <property type="entry name" value="FAD_FR"/>
    <property type="match status" value="1"/>
</dbReference>
<evidence type="ECO:0000256" key="1">
    <source>
        <dbReference type="ARBA" id="ARBA00035644"/>
    </source>
</evidence>
<dbReference type="Gene3D" id="2.40.30.10">
    <property type="entry name" value="Translation factors"/>
    <property type="match status" value="1"/>
</dbReference>
<dbReference type="InterPro" id="IPR017938">
    <property type="entry name" value="Riboflavin_synthase-like_b-brl"/>
</dbReference>
<evidence type="ECO:0000259" key="3">
    <source>
        <dbReference type="PROSITE" id="PS51384"/>
    </source>
</evidence>
<feature type="region of interest" description="Disordered" evidence="2">
    <location>
        <begin position="268"/>
        <end position="302"/>
    </location>
</feature>